<dbReference type="Pfam" id="PF09346">
    <property type="entry name" value="SMI1_KNR4"/>
    <property type="match status" value="1"/>
</dbReference>
<dbReference type="SUPFAM" id="SSF160631">
    <property type="entry name" value="SMI1/KNR4-like"/>
    <property type="match status" value="1"/>
</dbReference>
<accession>A0ABP3B321</accession>
<proteinExistence type="predicted"/>
<sequence>MNEELKNKINNFLKTPFNDGGSLKGLPATDEEIQDSEKELNYKFSKDYIEFIKEFGGAYLGVNIFAFNNHSMMPKDTVTKVTKDYRRNYEGRTTHKLLSSSLVIAIDSSGNPIVISSEGKVTIIYHDSDDTEVLANDFNEFVEKIISREISDLF</sequence>
<keyword evidence="3" id="KW-1185">Reference proteome</keyword>
<gene>
    <name evidence="2" type="ORF">KLA_15675</name>
</gene>
<protein>
    <recommendedName>
        <fullName evidence="1">Knr4/Smi1-like domain-containing protein</fullName>
    </recommendedName>
</protein>
<comment type="caution">
    <text evidence="2">The sequence shown here is derived from an EMBL/GenBank/DDBJ whole genome shotgun (WGS) entry which is preliminary data.</text>
</comment>
<dbReference type="SMART" id="SM00860">
    <property type="entry name" value="SMI1_KNR4"/>
    <property type="match status" value="1"/>
</dbReference>
<dbReference type="InterPro" id="IPR037883">
    <property type="entry name" value="Knr4/Smi1-like_sf"/>
</dbReference>
<organism evidence="2 3">
    <name type="scientific">Cellulophaga geojensis KL-A</name>
    <dbReference type="NCBI Taxonomy" id="1328323"/>
    <lineage>
        <taxon>Bacteria</taxon>
        <taxon>Pseudomonadati</taxon>
        <taxon>Bacteroidota</taxon>
        <taxon>Flavobacteriia</taxon>
        <taxon>Flavobacteriales</taxon>
        <taxon>Flavobacteriaceae</taxon>
        <taxon>Cellulophaga</taxon>
    </lineage>
</organism>
<evidence type="ECO:0000313" key="3">
    <source>
        <dbReference type="Proteomes" id="UP000019275"/>
    </source>
</evidence>
<evidence type="ECO:0000313" key="2">
    <source>
        <dbReference type="EMBL" id="EWH11450.1"/>
    </source>
</evidence>
<dbReference type="RefSeq" id="WP_034646871.1">
    <property type="nucleotide sequence ID" value="NZ_ARZX01000027.1"/>
</dbReference>
<evidence type="ECO:0000259" key="1">
    <source>
        <dbReference type="SMART" id="SM00860"/>
    </source>
</evidence>
<dbReference type="Proteomes" id="UP000019275">
    <property type="component" value="Unassembled WGS sequence"/>
</dbReference>
<reference evidence="2 3" key="1">
    <citation type="journal article" date="2014" name="Genome Announc.">
        <title>Draft Genome Sequence of the Carrageenan-Degrading Bacterium Cellulophaga sp. Strain KL-A, Isolated from Decaying Marine Algae.</title>
        <authorList>
            <person name="Shan D."/>
            <person name="Ying J."/>
            <person name="Li X."/>
            <person name="Gao Z."/>
            <person name="Wei G."/>
            <person name="Shao Z."/>
        </authorList>
    </citation>
    <scope>NUCLEOTIDE SEQUENCE [LARGE SCALE GENOMIC DNA]</scope>
    <source>
        <strain evidence="2 3">KL-A</strain>
    </source>
</reference>
<dbReference type="InterPro" id="IPR018958">
    <property type="entry name" value="Knr4/Smi1-like_dom"/>
</dbReference>
<dbReference type="Gene3D" id="3.40.1580.10">
    <property type="entry name" value="SMI1/KNR4-like"/>
    <property type="match status" value="1"/>
</dbReference>
<name>A0ABP3B321_9FLAO</name>
<feature type="domain" description="Knr4/Smi1-like" evidence="1">
    <location>
        <begin position="27"/>
        <end position="144"/>
    </location>
</feature>
<dbReference type="EMBL" id="ARZX01000027">
    <property type="protein sequence ID" value="EWH11450.1"/>
    <property type="molecule type" value="Genomic_DNA"/>
</dbReference>